<evidence type="ECO:0000256" key="1">
    <source>
        <dbReference type="SAM" id="SignalP"/>
    </source>
</evidence>
<accession>A0ABS3FV96</accession>
<evidence type="ECO:0000313" key="2">
    <source>
        <dbReference type="EMBL" id="MBO0350777.1"/>
    </source>
</evidence>
<gene>
    <name evidence="2" type="ORF">J0895_17105</name>
</gene>
<dbReference type="PROSITE" id="PS51257">
    <property type="entry name" value="PROKAR_LIPOPROTEIN"/>
    <property type="match status" value="1"/>
</dbReference>
<name>A0ABS3FV96_9CYAN</name>
<protein>
    <recommendedName>
        <fullName evidence="4">Lipoprotein</fullName>
    </recommendedName>
</protein>
<organism evidence="2 3">
    <name type="scientific">Phormidium pseudopriestleyi FRX01</name>
    <dbReference type="NCBI Taxonomy" id="1759528"/>
    <lineage>
        <taxon>Bacteria</taxon>
        <taxon>Bacillati</taxon>
        <taxon>Cyanobacteriota</taxon>
        <taxon>Cyanophyceae</taxon>
        <taxon>Oscillatoriophycideae</taxon>
        <taxon>Oscillatoriales</taxon>
        <taxon>Oscillatoriaceae</taxon>
        <taxon>Phormidium</taxon>
    </lineage>
</organism>
<dbReference type="Proteomes" id="UP000664844">
    <property type="component" value="Unassembled WGS sequence"/>
</dbReference>
<evidence type="ECO:0008006" key="4">
    <source>
        <dbReference type="Google" id="ProtNLM"/>
    </source>
</evidence>
<dbReference type="RefSeq" id="WP_207089251.1">
    <property type="nucleotide sequence ID" value="NZ_JAFLQW010000458.1"/>
</dbReference>
<keyword evidence="1" id="KW-0732">Signal</keyword>
<comment type="caution">
    <text evidence="2">The sequence shown here is derived from an EMBL/GenBank/DDBJ whole genome shotgun (WGS) entry which is preliminary data.</text>
</comment>
<dbReference type="EMBL" id="JAFLQW010000458">
    <property type="protein sequence ID" value="MBO0350777.1"/>
    <property type="molecule type" value="Genomic_DNA"/>
</dbReference>
<feature type="chain" id="PRO_5045520477" description="Lipoprotein" evidence="1">
    <location>
        <begin position="38"/>
        <end position="252"/>
    </location>
</feature>
<proteinExistence type="predicted"/>
<keyword evidence="3" id="KW-1185">Reference proteome</keyword>
<reference evidence="2 3" key="1">
    <citation type="submission" date="2021-03" db="EMBL/GenBank/DDBJ databases">
        <title>Metabolic Capacity of the Antarctic Cyanobacterium Phormidium pseudopriestleyi that Sustains Oxygenic Photosynthesis in the Presence of Hydrogen Sulfide.</title>
        <authorList>
            <person name="Lumian J.E."/>
            <person name="Jungblut A.D."/>
            <person name="Dillon M.L."/>
            <person name="Hawes I."/>
            <person name="Doran P.T."/>
            <person name="Mackey T.J."/>
            <person name="Dick G.J."/>
            <person name="Grettenberger C.L."/>
            <person name="Sumner D.Y."/>
        </authorList>
    </citation>
    <scope>NUCLEOTIDE SEQUENCE [LARGE SCALE GENOMIC DNA]</scope>
    <source>
        <strain evidence="2 3">FRX01</strain>
    </source>
</reference>
<evidence type="ECO:0000313" key="3">
    <source>
        <dbReference type="Proteomes" id="UP000664844"/>
    </source>
</evidence>
<feature type="signal peptide" evidence="1">
    <location>
        <begin position="1"/>
        <end position="37"/>
    </location>
</feature>
<sequence>MNGHRFVKNAAILPWRRYAIASLLCALSLACTGTVNRKSPLTTANASDAEPNISYGDLIFPQQSDYFIIPVGFEGDERSSKSRFSKDIYGDSAYDRMSLMTIYNLIFHNRRTGESHLLLSENRLISSFQLINEENAEGQAVKNQFVFIEVIPEDTNQDGIRDRQDAVIGYIADASGKNLKQITPDNTQLVFWQIDKPLGVLLLKVVQDTNNDRKFTGEDDISFIKVPLNNPGIGPDIITPEMRQQINQRVKL</sequence>